<dbReference type="InterPro" id="IPR011330">
    <property type="entry name" value="Glyco_hydro/deAcase_b/a-brl"/>
</dbReference>
<name>A0A1J5DVD8_9BACT</name>
<sequence>MNYNNYVPILTYHRIVPIKPSVPGHGIWVLVDKFRQQMRLLHQLGFNTISLDMLASGGKFPKKPIIITFDDGYQDNYIYAFPILKQYGFTATIFLVSGQISGVNQWDIGHGEEQLPLLSIDEIQDMARYGISFGGHTVTHPHLSQLDRDKAFEEIVQCKKELEEIVKQEVTAFCYPYGEFDHEVKQMVKNARFKYACACDTEVDDRYELKRIQVFPKTDLFGFWRKTQWWYKRN</sequence>
<accession>A0A1J5DVD8</accession>
<dbReference type="SUPFAM" id="SSF88713">
    <property type="entry name" value="Glycoside hydrolase/deacetylase"/>
    <property type="match status" value="1"/>
</dbReference>
<dbReference type="Proteomes" id="UP000183085">
    <property type="component" value="Unassembled WGS sequence"/>
</dbReference>
<dbReference type="Pfam" id="PF01522">
    <property type="entry name" value="Polysacc_deac_1"/>
    <property type="match status" value="1"/>
</dbReference>
<keyword evidence="1" id="KW-0732">Signal</keyword>
<dbReference type="GO" id="GO:0016810">
    <property type="term" value="F:hydrolase activity, acting on carbon-nitrogen (but not peptide) bonds"/>
    <property type="evidence" value="ECO:0007669"/>
    <property type="project" value="InterPro"/>
</dbReference>
<comment type="caution">
    <text evidence="3">The sequence shown here is derived from an EMBL/GenBank/DDBJ whole genome shotgun (WGS) entry which is preliminary data.</text>
</comment>
<dbReference type="AlphaFoldDB" id="A0A1J5DVD8"/>
<dbReference type="GO" id="GO:0005975">
    <property type="term" value="P:carbohydrate metabolic process"/>
    <property type="evidence" value="ECO:0007669"/>
    <property type="project" value="InterPro"/>
</dbReference>
<dbReference type="CDD" id="cd10918">
    <property type="entry name" value="CE4_NodB_like_5s_6s"/>
    <property type="match status" value="1"/>
</dbReference>
<evidence type="ECO:0000313" key="4">
    <source>
        <dbReference type="Proteomes" id="UP000183085"/>
    </source>
</evidence>
<dbReference type="PROSITE" id="PS51677">
    <property type="entry name" value="NODB"/>
    <property type="match status" value="1"/>
</dbReference>
<dbReference type="InterPro" id="IPR002509">
    <property type="entry name" value="NODB_dom"/>
</dbReference>
<dbReference type="Gene3D" id="3.20.20.370">
    <property type="entry name" value="Glycoside hydrolase/deacetylase"/>
    <property type="match status" value="1"/>
</dbReference>
<reference evidence="3 4" key="1">
    <citation type="journal article" date="2016" name="Environ. Microbiol.">
        <title>Genomic resolution of a cold subsurface aquifer community provides metabolic insights for novel microbes adapted to high CO concentrations.</title>
        <authorList>
            <person name="Probst A.J."/>
            <person name="Castelle C.J."/>
            <person name="Singh A."/>
            <person name="Brown C.T."/>
            <person name="Anantharaman K."/>
            <person name="Sharon I."/>
            <person name="Hug L.A."/>
            <person name="Burstein D."/>
            <person name="Emerson J.B."/>
            <person name="Thomas B.C."/>
            <person name="Banfield J.F."/>
        </authorList>
    </citation>
    <scope>NUCLEOTIDE SEQUENCE [LARGE SCALE GENOMIC DNA]</scope>
    <source>
        <strain evidence="3">CG2_30_40_21</strain>
    </source>
</reference>
<evidence type="ECO:0000256" key="1">
    <source>
        <dbReference type="ARBA" id="ARBA00022729"/>
    </source>
</evidence>
<dbReference type="PANTHER" id="PTHR34216:SF7">
    <property type="entry name" value="POLY-BETA-1,6-N-ACETYL-D-GLUCOSAMINE N-DEACETYLASE"/>
    <property type="match status" value="1"/>
</dbReference>
<evidence type="ECO:0000313" key="3">
    <source>
        <dbReference type="EMBL" id="OIP39411.1"/>
    </source>
</evidence>
<dbReference type="STRING" id="1817895.AUJ95_05605"/>
<proteinExistence type="predicted"/>
<dbReference type="InterPro" id="IPR051398">
    <property type="entry name" value="Polysacch_Deacetylase"/>
</dbReference>
<dbReference type="EMBL" id="MNYI01000150">
    <property type="protein sequence ID" value="OIP39411.1"/>
    <property type="molecule type" value="Genomic_DNA"/>
</dbReference>
<feature type="domain" description="NodB homology" evidence="2">
    <location>
        <begin position="63"/>
        <end position="234"/>
    </location>
</feature>
<protein>
    <recommendedName>
        <fullName evidence="2">NodB homology domain-containing protein</fullName>
    </recommendedName>
</protein>
<evidence type="ECO:0000259" key="2">
    <source>
        <dbReference type="PROSITE" id="PS51677"/>
    </source>
</evidence>
<dbReference type="PANTHER" id="PTHR34216">
    <property type="match status" value="1"/>
</dbReference>
<gene>
    <name evidence="3" type="ORF">AUJ95_05605</name>
</gene>
<organism evidence="3 4">
    <name type="scientific">Candidatus Desantisbacteria bacterium CG2_30_40_21</name>
    <dbReference type="NCBI Taxonomy" id="1817895"/>
    <lineage>
        <taxon>Bacteria</taxon>
        <taxon>Candidatus Desantisiibacteriota</taxon>
    </lineage>
</organism>